<sequence>MRAPGLTAVLVVLILSLTGASVRAQTPNGVTPLDHLPALRGDYFRIDSDATGRPYHIYVRYPEGYDPAADVVYPTVYLTDGDSLFPILAANHLFLHYDERLPEALVVGIAYGGFDASVNRRNIDFQSPGEGVEQAGAEAFQRFLKAELLPRIEANYRSDPQRRVLFGQSRGGAFVLYSAVTDPDLFWGRIASNPSITPGIESLLEPAAEATRADLGVVVTSGTRDRPDLQAEAVQWIAHWENQSVRPWRLHPVRIEGGTHAANAPDAYRAGMLWLFGRESPE</sequence>
<evidence type="ECO:0000313" key="3">
    <source>
        <dbReference type="Proteomes" id="UP000016569"/>
    </source>
</evidence>
<evidence type="ECO:0000313" key="2">
    <source>
        <dbReference type="EMBL" id="GAD60208.1"/>
    </source>
</evidence>
<evidence type="ECO:0008006" key="4">
    <source>
        <dbReference type="Google" id="ProtNLM"/>
    </source>
</evidence>
<reference evidence="3" key="1">
    <citation type="journal article" date="2013" name="Genome Announc.">
        <title>Draft Genome Sequence of the Dimorphic Prosthecate Bacterium Brevundimonas abyssalis TAR-001T.</title>
        <authorList>
            <person name="Tsubouchi T."/>
            <person name="Nishi S."/>
            <person name="Usui K."/>
            <person name="Shimane Y."/>
            <person name="Takaki Y."/>
            <person name="Maruyama T."/>
            <person name="Hatada Y."/>
        </authorList>
    </citation>
    <scope>NUCLEOTIDE SEQUENCE [LARGE SCALE GENOMIC DNA]</scope>
    <source>
        <strain evidence="3">TAR-001</strain>
    </source>
</reference>
<dbReference type="RefSeq" id="WP_021698302.1">
    <property type="nucleotide sequence ID" value="NZ_BATC01000058.1"/>
</dbReference>
<dbReference type="Proteomes" id="UP000016569">
    <property type="component" value="Unassembled WGS sequence"/>
</dbReference>
<dbReference type="Gene3D" id="3.40.50.1820">
    <property type="entry name" value="alpha/beta hydrolase"/>
    <property type="match status" value="1"/>
</dbReference>
<dbReference type="OrthoDB" id="5523653at2"/>
<dbReference type="PANTHER" id="PTHR48098">
    <property type="entry name" value="ENTEROCHELIN ESTERASE-RELATED"/>
    <property type="match status" value="1"/>
</dbReference>
<accession>A0A8E0ND77</accession>
<dbReference type="PANTHER" id="PTHR48098:SF6">
    <property type="entry name" value="FERRI-BACILLIBACTIN ESTERASE BESA"/>
    <property type="match status" value="1"/>
</dbReference>
<feature type="signal peptide" evidence="1">
    <location>
        <begin position="1"/>
        <end position="24"/>
    </location>
</feature>
<proteinExistence type="predicted"/>
<name>A0A8E0ND77_9CAUL</name>
<dbReference type="AlphaFoldDB" id="A0A8E0ND77"/>
<evidence type="ECO:0000256" key="1">
    <source>
        <dbReference type="SAM" id="SignalP"/>
    </source>
</evidence>
<dbReference type="SUPFAM" id="SSF53474">
    <property type="entry name" value="alpha/beta-Hydrolases"/>
    <property type="match status" value="1"/>
</dbReference>
<dbReference type="InterPro" id="IPR000801">
    <property type="entry name" value="Esterase-like"/>
</dbReference>
<dbReference type="EMBL" id="BATC01000058">
    <property type="protein sequence ID" value="GAD60208.1"/>
    <property type="molecule type" value="Genomic_DNA"/>
</dbReference>
<dbReference type="InterPro" id="IPR050583">
    <property type="entry name" value="Mycobacterial_A85_antigen"/>
</dbReference>
<keyword evidence="1" id="KW-0732">Signal</keyword>
<organism evidence="2 3">
    <name type="scientific">Brevundimonas abyssalis TAR-001</name>
    <dbReference type="NCBI Taxonomy" id="1391729"/>
    <lineage>
        <taxon>Bacteria</taxon>
        <taxon>Pseudomonadati</taxon>
        <taxon>Pseudomonadota</taxon>
        <taxon>Alphaproteobacteria</taxon>
        <taxon>Caulobacterales</taxon>
        <taxon>Caulobacteraceae</taxon>
        <taxon>Brevundimonas</taxon>
    </lineage>
</organism>
<dbReference type="Pfam" id="PF00756">
    <property type="entry name" value="Esterase"/>
    <property type="match status" value="1"/>
</dbReference>
<comment type="caution">
    <text evidence="2">The sequence shown here is derived from an EMBL/GenBank/DDBJ whole genome shotgun (WGS) entry which is preliminary data.</text>
</comment>
<gene>
    <name evidence="2" type="ORF">MBEBAB_2458</name>
</gene>
<protein>
    <recommendedName>
        <fullName evidence="4">Esterase</fullName>
    </recommendedName>
</protein>
<keyword evidence="3" id="KW-1185">Reference proteome</keyword>
<feature type="chain" id="PRO_5034171829" description="Esterase" evidence="1">
    <location>
        <begin position="25"/>
        <end position="282"/>
    </location>
</feature>
<dbReference type="InterPro" id="IPR029058">
    <property type="entry name" value="AB_hydrolase_fold"/>
</dbReference>